<name>A0A9Q4Q4V1_9EURY</name>
<accession>A0A9Q4Q4V1</accession>
<evidence type="ECO:0000313" key="1">
    <source>
        <dbReference type="EMBL" id="MDF9747872.1"/>
    </source>
</evidence>
<keyword evidence="2" id="KW-1185">Reference proteome</keyword>
<protein>
    <submittedName>
        <fullName evidence="1">Uncharacterized protein</fullName>
    </submittedName>
</protein>
<sequence>MTTDGFDDVADDLEKLAENAEELDGENEVPWDELYNEQFMRKHTSFSSLEEFLRDSPWDADSVDELLKLASQNEIDEYVDKYTRFPTGERMQGKAVEEWAAGQLGF</sequence>
<dbReference type="Proteomes" id="UP001154061">
    <property type="component" value="Unassembled WGS sequence"/>
</dbReference>
<proteinExistence type="predicted"/>
<dbReference type="EMBL" id="JAMQOT010000010">
    <property type="protein sequence ID" value="MDF9747872.1"/>
    <property type="molecule type" value="Genomic_DNA"/>
</dbReference>
<organism evidence="1 2">
    <name type="scientific">Natrinema salsiterrestre</name>
    <dbReference type="NCBI Taxonomy" id="2950540"/>
    <lineage>
        <taxon>Archaea</taxon>
        <taxon>Methanobacteriati</taxon>
        <taxon>Methanobacteriota</taxon>
        <taxon>Stenosarchaea group</taxon>
        <taxon>Halobacteria</taxon>
        <taxon>Halobacteriales</taxon>
        <taxon>Natrialbaceae</taxon>
        <taxon>Natrinema</taxon>
    </lineage>
</organism>
<dbReference type="AlphaFoldDB" id="A0A9Q4Q4V1"/>
<comment type="caution">
    <text evidence="1">The sequence shown here is derived from an EMBL/GenBank/DDBJ whole genome shotgun (WGS) entry which is preliminary data.</text>
</comment>
<dbReference type="RefSeq" id="WP_277524287.1">
    <property type="nucleotide sequence ID" value="NZ_JAMQOT010000010.1"/>
</dbReference>
<reference evidence="1" key="1">
    <citation type="submission" date="2022-06" db="EMBL/GenBank/DDBJ databases">
        <title>Natrinema sp. a new haloarchaeum isolate from saline soil.</title>
        <authorList>
            <person name="Strakova D."/>
            <person name="Galisteo C."/>
            <person name="Sanchez-Porro C."/>
            <person name="Ventosa A."/>
        </authorList>
    </citation>
    <scope>NUCLEOTIDE SEQUENCE</scope>
    <source>
        <strain evidence="1">S1CR25-10</strain>
    </source>
</reference>
<gene>
    <name evidence="1" type="ORF">NDI89_20045</name>
</gene>
<evidence type="ECO:0000313" key="2">
    <source>
        <dbReference type="Proteomes" id="UP001154061"/>
    </source>
</evidence>